<feature type="transmembrane region" description="Helical" evidence="2">
    <location>
        <begin position="127"/>
        <end position="147"/>
    </location>
</feature>
<keyword evidence="2" id="KW-0472">Membrane</keyword>
<evidence type="ECO:0000256" key="2">
    <source>
        <dbReference type="SAM" id="Phobius"/>
    </source>
</evidence>
<evidence type="ECO:0000256" key="1">
    <source>
        <dbReference type="SAM" id="MobiDB-lite"/>
    </source>
</evidence>
<feature type="compositionally biased region" description="Basic and acidic residues" evidence="1">
    <location>
        <begin position="191"/>
        <end position="200"/>
    </location>
</feature>
<keyword evidence="2" id="KW-0812">Transmembrane</keyword>
<accession>A0A836CAP2</accession>
<dbReference type="Proteomes" id="UP000664859">
    <property type="component" value="Unassembled WGS sequence"/>
</dbReference>
<feature type="region of interest" description="Disordered" evidence="1">
    <location>
        <begin position="153"/>
        <end position="200"/>
    </location>
</feature>
<sequence length="339" mass="36069">MLASHATVHSSSDWAMRSFLLRIWAYIEKQTAVQKAYEGAGGNMTALSAAASPPRSLSGSDMRNSTRAAVVIDPPQRWLQRAQRTSRQRTSRAAHPPLLLTATLVRRALMPLARRTIVPCDPRAQHYALTSSLLPIVLFLLLLLLLLRRRAPSSPSTPRAAAPASRTRSCSGAGRRAATRSRRRSPAASELKPERSGGSELHVADWRRGAACAAARAKGPIPVLWDCAAQKETPAVLVLQSDFCNAHCANAKTLYWLRWSSTSTDRLLMTQEASLPPTTAADDVRAAKCPCAAAAAAEPAAAAQAADGGDGGSMCAVARVQAVIEGCVARPDPTPCLIS</sequence>
<dbReference type="AlphaFoldDB" id="A0A836CAP2"/>
<feature type="compositionally biased region" description="Low complexity" evidence="1">
    <location>
        <begin position="153"/>
        <end position="176"/>
    </location>
</feature>
<comment type="caution">
    <text evidence="3">The sequence shown here is derived from an EMBL/GenBank/DDBJ whole genome shotgun (WGS) entry which is preliminary data.</text>
</comment>
<protein>
    <submittedName>
        <fullName evidence="3">Uncharacterized protein</fullName>
    </submittedName>
</protein>
<keyword evidence="2" id="KW-1133">Transmembrane helix</keyword>
<keyword evidence="4" id="KW-1185">Reference proteome</keyword>
<gene>
    <name evidence="3" type="ORF">JKP88DRAFT_264262</name>
</gene>
<dbReference type="EMBL" id="JAFCMP010000468">
    <property type="protein sequence ID" value="KAG5179380.1"/>
    <property type="molecule type" value="Genomic_DNA"/>
</dbReference>
<organism evidence="3 4">
    <name type="scientific">Tribonema minus</name>
    <dbReference type="NCBI Taxonomy" id="303371"/>
    <lineage>
        <taxon>Eukaryota</taxon>
        <taxon>Sar</taxon>
        <taxon>Stramenopiles</taxon>
        <taxon>Ochrophyta</taxon>
        <taxon>PX clade</taxon>
        <taxon>Xanthophyceae</taxon>
        <taxon>Tribonematales</taxon>
        <taxon>Tribonemataceae</taxon>
        <taxon>Tribonema</taxon>
    </lineage>
</organism>
<evidence type="ECO:0000313" key="4">
    <source>
        <dbReference type="Proteomes" id="UP000664859"/>
    </source>
</evidence>
<proteinExistence type="predicted"/>
<evidence type="ECO:0000313" key="3">
    <source>
        <dbReference type="EMBL" id="KAG5179380.1"/>
    </source>
</evidence>
<name>A0A836CAP2_9STRA</name>
<reference evidence="3" key="1">
    <citation type="submission" date="2021-02" db="EMBL/GenBank/DDBJ databases">
        <title>First Annotated Genome of the Yellow-green Alga Tribonema minus.</title>
        <authorList>
            <person name="Mahan K.M."/>
        </authorList>
    </citation>
    <scope>NUCLEOTIDE SEQUENCE</scope>
    <source>
        <strain evidence="3">UTEX B ZZ1240</strain>
    </source>
</reference>